<evidence type="ECO:0000256" key="1">
    <source>
        <dbReference type="ARBA" id="ARBA00000085"/>
    </source>
</evidence>
<evidence type="ECO:0000259" key="20">
    <source>
        <dbReference type="PROSITE" id="PS50885"/>
    </source>
</evidence>
<comment type="caution">
    <text evidence="22">The sequence shown here is derived from an EMBL/GenBank/DDBJ whole genome shotgun (WGS) entry which is preliminary data.</text>
</comment>
<keyword evidence="8" id="KW-0547">Nucleotide-binding</keyword>
<feature type="transmembrane region" description="Helical" evidence="17">
    <location>
        <begin position="24"/>
        <end position="49"/>
    </location>
</feature>
<feature type="domain" description="Response regulatory" evidence="19">
    <location>
        <begin position="537"/>
        <end position="651"/>
    </location>
</feature>
<evidence type="ECO:0000313" key="23">
    <source>
        <dbReference type="Proteomes" id="UP001183222"/>
    </source>
</evidence>
<dbReference type="Pfam" id="PF01627">
    <property type="entry name" value="Hpt"/>
    <property type="match status" value="1"/>
</dbReference>
<dbReference type="Pfam" id="PF00512">
    <property type="entry name" value="HisKA"/>
    <property type="match status" value="1"/>
</dbReference>
<evidence type="ECO:0000256" key="9">
    <source>
        <dbReference type="ARBA" id="ARBA00022777"/>
    </source>
</evidence>
<evidence type="ECO:0000256" key="2">
    <source>
        <dbReference type="ARBA" id="ARBA00004651"/>
    </source>
</evidence>
<dbReference type="SUPFAM" id="SSF47226">
    <property type="entry name" value="Histidine-containing phosphotransfer domain, HPT domain"/>
    <property type="match status" value="1"/>
</dbReference>
<evidence type="ECO:0000256" key="15">
    <source>
        <dbReference type="PROSITE-ProRule" id="PRU00169"/>
    </source>
</evidence>
<evidence type="ECO:0000256" key="11">
    <source>
        <dbReference type="ARBA" id="ARBA00022989"/>
    </source>
</evidence>
<dbReference type="Pfam" id="PF00672">
    <property type="entry name" value="HAMP"/>
    <property type="match status" value="1"/>
</dbReference>
<feature type="domain" description="Histidine kinase" evidence="18">
    <location>
        <begin position="299"/>
        <end position="520"/>
    </location>
</feature>
<dbReference type="PANTHER" id="PTHR45339">
    <property type="entry name" value="HYBRID SIGNAL TRANSDUCTION HISTIDINE KINASE J"/>
    <property type="match status" value="1"/>
</dbReference>
<dbReference type="PANTHER" id="PTHR45339:SF1">
    <property type="entry name" value="HYBRID SIGNAL TRANSDUCTION HISTIDINE KINASE J"/>
    <property type="match status" value="1"/>
</dbReference>
<dbReference type="InterPro" id="IPR005467">
    <property type="entry name" value="His_kinase_dom"/>
</dbReference>
<feature type="domain" description="Response regulatory" evidence="19">
    <location>
        <begin position="675"/>
        <end position="790"/>
    </location>
</feature>
<dbReference type="Proteomes" id="UP001183222">
    <property type="component" value="Unassembled WGS sequence"/>
</dbReference>
<dbReference type="Pfam" id="PF05227">
    <property type="entry name" value="CHASE3"/>
    <property type="match status" value="1"/>
</dbReference>
<comment type="catalytic activity">
    <reaction evidence="1">
        <text>ATP + protein L-histidine = ADP + protein N-phospho-L-histidine.</text>
        <dbReference type="EC" id="2.7.13.3"/>
    </reaction>
</comment>
<dbReference type="InterPro" id="IPR036890">
    <property type="entry name" value="HATPase_C_sf"/>
</dbReference>
<organism evidence="22 23">
    <name type="scientific">Blastococcus goldschmidtiae</name>
    <dbReference type="NCBI Taxonomy" id="3075546"/>
    <lineage>
        <taxon>Bacteria</taxon>
        <taxon>Bacillati</taxon>
        <taxon>Actinomycetota</taxon>
        <taxon>Actinomycetes</taxon>
        <taxon>Geodermatophilales</taxon>
        <taxon>Geodermatophilaceae</taxon>
        <taxon>Blastococcus</taxon>
    </lineage>
</organism>
<dbReference type="InterPro" id="IPR003594">
    <property type="entry name" value="HATPase_dom"/>
</dbReference>
<feature type="domain" description="HPt" evidence="21">
    <location>
        <begin position="831"/>
        <end position="932"/>
    </location>
</feature>
<keyword evidence="12" id="KW-0902">Two-component regulatory system</keyword>
<dbReference type="InterPro" id="IPR001789">
    <property type="entry name" value="Sig_transdc_resp-reg_receiver"/>
</dbReference>
<dbReference type="CDD" id="cd17546">
    <property type="entry name" value="REC_hyHK_CKI1_RcsC-like"/>
    <property type="match status" value="2"/>
</dbReference>
<sequence length="932" mass="97870">MPLSTPGRAESDARPLRALLRRPLAVGLAALTAVALTTVGLAVVVLTLLGERVDRANGLLSALQDGHIAMLNQETGLRGFLVTREARFLEPYYKGAADLAQADATLIELGGDDDALAGTLAELQAAEERFITGWVQPVLTRQPAIGDTVALAELLSRDKSLFDAYREVEQEARVLVEEQRREAMNLQRVVVVTGAALSLAVAGIVAVAFRRANRKLAETLLPPTQRVRDTLAALAAGDVERRVTESGPAELRDIAGDINVLGQALHDRNTLVAAREEELVAARDDAERAGQAKTAFLATMSHEIRTPLNAVLGLTDLLLTTELTAEQRSHLETVASSGDALLMLINDILDFSKIEAGELDLEQAPFQLDDVVYDVAQLLAPQAAGKGLDLLVDIPGDGGWRVVGDSARLRQIVINLVGNAVKFTSSGQVVVVLTGVGDVDGTLLCRLSVIDTGIGIDPEQQGRLFRSFSQGDASITRSYGGTGLGLAISQRIAHAMGGAIAVYSDPGAGSTFTVSVRLALAPAAPESDASTDLVGRRLLVVDDNVTNLRIVEHQLERFGAGAVLVESGEEALGLIDAGERFDACLLDLHMPGMDGEELAARLRAQPASAGTPLVLLSSSTVLHASGPTPFDARLHKPVRPARLLETLLSVLRTGGGPGAEAAGGPGPRPRGERLSVLVAEDHEVNAHLIGLYLQQLGHACERVSNGQEAVEAVQRSAYDVVLMDAQMPVMGGVDATTAIRQLSIVQPRIVAVTASVLASDRTAFLRAGADEFLTKPVRLATLDATLRRFAPAGRSAAGPAPSAPALPVPRRGEAADGVLDGETVEELRDLGEDAFAHLYGTYADGLPGTLAALAAAARAGAWSEDDERSVPRLAHRLKGSSAAMGASRMAELCQLLQTGAGATSELDRALTQLQEEGVRVQAAVTALLGAAH</sequence>
<keyword evidence="7 17" id="KW-0812">Transmembrane</keyword>
<dbReference type="Gene3D" id="3.30.565.10">
    <property type="entry name" value="Histidine kinase-like ATPase, C-terminal domain"/>
    <property type="match status" value="1"/>
</dbReference>
<proteinExistence type="predicted"/>
<dbReference type="Pfam" id="PF00072">
    <property type="entry name" value="Response_reg"/>
    <property type="match status" value="2"/>
</dbReference>
<keyword evidence="9" id="KW-0418">Kinase</keyword>
<comment type="subcellular location">
    <subcellularLocation>
        <location evidence="2">Cell membrane</location>
        <topology evidence="2">Multi-pass membrane protein</topology>
    </subcellularLocation>
</comment>
<reference evidence="23" key="1">
    <citation type="submission" date="2023-07" db="EMBL/GenBank/DDBJ databases">
        <title>30 novel species of actinomycetes from the DSMZ collection.</title>
        <authorList>
            <person name="Nouioui I."/>
        </authorList>
    </citation>
    <scope>NUCLEOTIDE SEQUENCE [LARGE SCALE GENOMIC DNA]</scope>
    <source>
        <strain evidence="23">DSM 46792</strain>
    </source>
</reference>
<evidence type="ECO:0000256" key="17">
    <source>
        <dbReference type="SAM" id="Phobius"/>
    </source>
</evidence>
<evidence type="ECO:0000259" key="19">
    <source>
        <dbReference type="PROSITE" id="PS50110"/>
    </source>
</evidence>
<dbReference type="InterPro" id="IPR036097">
    <property type="entry name" value="HisK_dim/P_sf"/>
</dbReference>
<keyword evidence="5 15" id="KW-0597">Phosphoprotein</keyword>
<keyword evidence="6" id="KW-0808">Transferase</keyword>
<dbReference type="InterPro" id="IPR007891">
    <property type="entry name" value="CHASE3"/>
</dbReference>
<keyword evidence="11 17" id="KW-1133">Transmembrane helix</keyword>
<dbReference type="Gene3D" id="1.20.120.160">
    <property type="entry name" value="HPT domain"/>
    <property type="match status" value="1"/>
</dbReference>
<evidence type="ECO:0000256" key="10">
    <source>
        <dbReference type="ARBA" id="ARBA00022840"/>
    </source>
</evidence>
<name>A0ABU2KDQ8_9ACTN</name>
<feature type="modified residue" description="Phosphohistidine" evidence="14">
    <location>
        <position position="875"/>
    </location>
</feature>
<dbReference type="SMART" id="SM00304">
    <property type="entry name" value="HAMP"/>
    <property type="match status" value="1"/>
</dbReference>
<dbReference type="SMART" id="SM00387">
    <property type="entry name" value="HATPase_c"/>
    <property type="match status" value="1"/>
</dbReference>
<evidence type="ECO:0000256" key="16">
    <source>
        <dbReference type="SAM" id="MobiDB-lite"/>
    </source>
</evidence>
<dbReference type="PRINTS" id="PR00344">
    <property type="entry name" value="BCTRLSENSOR"/>
</dbReference>
<evidence type="ECO:0000256" key="3">
    <source>
        <dbReference type="ARBA" id="ARBA00012438"/>
    </source>
</evidence>
<dbReference type="EC" id="2.7.13.3" evidence="3"/>
<dbReference type="SUPFAM" id="SSF55874">
    <property type="entry name" value="ATPase domain of HSP90 chaperone/DNA topoisomerase II/histidine kinase"/>
    <property type="match status" value="1"/>
</dbReference>
<dbReference type="SUPFAM" id="SSF52172">
    <property type="entry name" value="CheY-like"/>
    <property type="match status" value="2"/>
</dbReference>
<keyword evidence="4" id="KW-1003">Cell membrane</keyword>
<keyword evidence="10" id="KW-0067">ATP-binding</keyword>
<dbReference type="InterPro" id="IPR008207">
    <property type="entry name" value="Sig_transdc_His_kin_Hpt_dom"/>
</dbReference>
<feature type="domain" description="HAMP" evidence="20">
    <location>
        <begin position="218"/>
        <end position="270"/>
    </location>
</feature>
<dbReference type="Gene3D" id="3.40.50.2300">
    <property type="match status" value="2"/>
</dbReference>
<evidence type="ECO:0000256" key="14">
    <source>
        <dbReference type="PROSITE-ProRule" id="PRU00110"/>
    </source>
</evidence>
<dbReference type="PROSITE" id="PS50109">
    <property type="entry name" value="HIS_KIN"/>
    <property type="match status" value="1"/>
</dbReference>
<feature type="modified residue" description="4-aspartylphosphate" evidence="15">
    <location>
        <position position="724"/>
    </location>
</feature>
<dbReference type="EMBL" id="JAVREI010000024">
    <property type="protein sequence ID" value="MDT0278332.1"/>
    <property type="molecule type" value="Genomic_DNA"/>
</dbReference>
<evidence type="ECO:0000256" key="4">
    <source>
        <dbReference type="ARBA" id="ARBA00022475"/>
    </source>
</evidence>
<protein>
    <recommendedName>
        <fullName evidence="3">histidine kinase</fullName>
        <ecNumber evidence="3">2.7.13.3</ecNumber>
    </recommendedName>
</protein>
<evidence type="ECO:0000256" key="6">
    <source>
        <dbReference type="ARBA" id="ARBA00022679"/>
    </source>
</evidence>
<dbReference type="RefSeq" id="WP_311347131.1">
    <property type="nucleotide sequence ID" value="NZ_JAVREI010000024.1"/>
</dbReference>
<dbReference type="SMART" id="SM00448">
    <property type="entry name" value="REC"/>
    <property type="match status" value="2"/>
</dbReference>
<dbReference type="PROSITE" id="PS50110">
    <property type="entry name" value="RESPONSE_REGULATORY"/>
    <property type="match status" value="2"/>
</dbReference>
<dbReference type="CDD" id="cd00088">
    <property type="entry name" value="HPT"/>
    <property type="match status" value="1"/>
</dbReference>
<accession>A0ABU2KDQ8</accession>
<feature type="region of interest" description="Disordered" evidence="16">
    <location>
        <begin position="793"/>
        <end position="813"/>
    </location>
</feature>
<dbReference type="CDD" id="cd16922">
    <property type="entry name" value="HATPase_EvgS-ArcB-TorS-like"/>
    <property type="match status" value="1"/>
</dbReference>
<keyword evidence="23" id="KW-1185">Reference proteome</keyword>
<evidence type="ECO:0000256" key="12">
    <source>
        <dbReference type="ARBA" id="ARBA00023012"/>
    </source>
</evidence>
<dbReference type="PROSITE" id="PS50894">
    <property type="entry name" value="HPT"/>
    <property type="match status" value="1"/>
</dbReference>
<dbReference type="SMART" id="SM00388">
    <property type="entry name" value="HisKA"/>
    <property type="match status" value="1"/>
</dbReference>
<dbReference type="InterPro" id="IPR003661">
    <property type="entry name" value="HisK_dim/P_dom"/>
</dbReference>
<dbReference type="PROSITE" id="PS50885">
    <property type="entry name" value="HAMP"/>
    <property type="match status" value="1"/>
</dbReference>
<evidence type="ECO:0000313" key="22">
    <source>
        <dbReference type="EMBL" id="MDT0278332.1"/>
    </source>
</evidence>
<gene>
    <name evidence="22" type="ORF">RM425_20720</name>
</gene>
<feature type="modified residue" description="4-aspartylphosphate" evidence="15">
    <location>
        <position position="587"/>
    </location>
</feature>
<evidence type="ECO:0000256" key="13">
    <source>
        <dbReference type="ARBA" id="ARBA00023136"/>
    </source>
</evidence>
<dbReference type="InterPro" id="IPR011006">
    <property type="entry name" value="CheY-like_superfamily"/>
</dbReference>
<dbReference type="InterPro" id="IPR004358">
    <property type="entry name" value="Sig_transdc_His_kin-like_C"/>
</dbReference>
<dbReference type="InterPro" id="IPR036641">
    <property type="entry name" value="HPT_dom_sf"/>
</dbReference>
<dbReference type="InterPro" id="IPR003660">
    <property type="entry name" value="HAMP_dom"/>
</dbReference>
<evidence type="ECO:0000256" key="5">
    <source>
        <dbReference type="ARBA" id="ARBA00022553"/>
    </source>
</evidence>
<dbReference type="CDD" id="cd00082">
    <property type="entry name" value="HisKA"/>
    <property type="match status" value="1"/>
</dbReference>
<keyword evidence="13 17" id="KW-0472">Membrane</keyword>
<evidence type="ECO:0000256" key="8">
    <source>
        <dbReference type="ARBA" id="ARBA00022741"/>
    </source>
</evidence>
<dbReference type="Pfam" id="PF02518">
    <property type="entry name" value="HATPase_c"/>
    <property type="match status" value="1"/>
</dbReference>
<dbReference type="Gene3D" id="1.10.287.130">
    <property type="match status" value="1"/>
</dbReference>
<evidence type="ECO:0000259" key="21">
    <source>
        <dbReference type="PROSITE" id="PS50894"/>
    </source>
</evidence>
<dbReference type="SUPFAM" id="SSF47384">
    <property type="entry name" value="Homodimeric domain of signal transducing histidine kinase"/>
    <property type="match status" value="1"/>
</dbReference>
<evidence type="ECO:0000256" key="7">
    <source>
        <dbReference type="ARBA" id="ARBA00022692"/>
    </source>
</evidence>
<feature type="transmembrane region" description="Helical" evidence="17">
    <location>
        <begin position="189"/>
        <end position="209"/>
    </location>
</feature>
<evidence type="ECO:0000259" key="18">
    <source>
        <dbReference type="PROSITE" id="PS50109"/>
    </source>
</evidence>